<name>A0A4R7E4B8_9FIRM</name>
<dbReference type="PANTHER" id="PTHR30349">
    <property type="entry name" value="PHAGE INTEGRASE-RELATED"/>
    <property type="match status" value="1"/>
</dbReference>
<dbReference type="Proteomes" id="UP000295758">
    <property type="component" value="Unassembled WGS sequence"/>
</dbReference>
<evidence type="ECO:0000256" key="3">
    <source>
        <dbReference type="ARBA" id="ARBA00023172"/>
    </source>
</evidence>
<evidence type="ECO:0000313" key="5">
    <source>
        <dbReference type="EMBL" id="SDF09187.1"/>
    </source>
</evidence>
<dbReference type="EMBL" id="SOEF01000071">
    <property type="protein sequence ID" value="TDX35046.1"/>
    <property type="molecule type" value="Genomic_DNA"/>
</dbReference>
<dbReference type="Proteomes" id="UP000199519">
    <property type="component" value="Unassembled WGS sequence"/>
</dbReference>
<evidence type="ECO:0000259" key="4">
    <source>
        <dbReference type="PROSITE" id="PS51898"/>
    </source>
</evidence>
<evidence type="ECO:0000313" key="7">
    <source>
        <dbReference type="EMBL" id="TDS27884.1"/>
    </source>
</evidence>
<keyword evidence="2" id="KW-0238">DNA-binding</keyword>
<proteinExistence type="inferred from homology"/>
<dbReference type="Proteomes" id="UP000295472">
    <property type="component" value="Unassembled WGS sequence"/>
</dbReference>
<accession>A0A4R7E4B8</accession>
<feature type="domain" description="Tyr recombinase" evidence="4">
    <location>
        <begin position="108"/>
        <end position="305"/>
    </location>
</feature>
<gene>
    <name evidence="7" type="ORF">BY453_1243</name>
    <name evidence="8" type="ORF">C7954_1712</name>
    <name evidence="5" type="ORF">SAMN04488598_10616</name>
    <name evidence="6" type="ORF">SAMN04515652_10787</name>
</gene>
<dbReference type="InterPro" id="IPR013762">
    <property type="entry name" value="Integrase-like_cat_sf"/>
</dbReference>
<evidence type="ECO:0000313" key="10">
    <source>
        <dbReference type="Proteomes" id="UP000199519"/>
    </source>
</evidence>
<evidence type="ECO:0000313" key="12">
    <source>
        <dbReference type="Proteomes" id="UP000295758"/>
    </source>
</evidence>
<evidence type="ECO:0000256" key="2">
    <source>
        <dbReference type="ARBA" id="ARBA00023125"/>
    </source>
</evidence>
<reference evidence="8 11" key="3">
    <citation type="submission" date="2019-03" db="EMBL/GenBank/DDBJ databases">
        <title>Subsurface microbial communities from deep shales in Ohio and West Virginia, USA.</title>
        <authorList>
            <person name="Wrighton K."/>
        </authorList>
    </citation>
    <scope>NUCLEOTIDE SEQUENCE [LARGE SCALE GENOMIC DNA]</scope>
    <source>
        <strain evidence="8 11">DSMZ 11287</strain>
    </source>
</reference>
<dbReference type="AlphaFoldDB" id="A0A4R7E4B8"/>
<sequence length="324" mass="38316">MKNQYQWKSDISKMLKAFIKEKKMTGFKYERQTRDLERFDNYYYYSGYSGIRLTKPMLEKFIYGEFEKSSTHYKKEILMNNFANYLHKRKYGVYVPQIKSSPTRKSNHIPYIFTTDELKRLFTAIDNYPIANINNRNIIDPVLFRLLYGTGLRVSEALNLQMKDVNLDEGVLTIHQAKNNRDRLVPMTQSMTDRMTVMAEDIHQFKGKDYFFFPNTKGKKIDKSTVYCRFRDYLLMADISHTKAGPRVHDLRHNFSVRCLKKWVLSGEDITNIMPYLAAYLGHSDFRGTQYYLRLTADLYPDIISRTEAEFGFVIPKGEVENEK</sequence>
<dbReference type="EMBL" id="FNBJ01000006">
    <property type="protein sequence ID" value="SDF09187.1"/>
    <property type="molecule type" value="Genomic_DNA"/>
</dbReference>
<evidence type="ECO:0000313" key="11">
    <source>
        <dbReference type="Proteomes" id="UP000295472"/>
    </source>
</evidence>
<dbReference type="GO" id="GO:0006310">
    <property type="term" value="P:DNA recombination"/>
    <property type="evidence" value="ECO:0007669"/>
    <property type="project" value="UniProtKB-KW"/>
</dbReference>
<evidence type="ECO:0000256" key="1">
    <source>
        <dbReference type="ARBA" id="ARBA00008857"/>
    </source>
</evidence>
<organism evidence="7 12">
    <name type="scientific">Halanaerobium congolense</name>
    <dbReference type="NCBI Taxonomy" id="54121"/>
    <lineage>
        <taxon>Bacteria</taxon>
        <taxon>Bacillati</taxon>
        <taxon>Bacillota</taxon>
        <taxon>Clostridia</taxon>
        <taxon>Halanaerobiales</taxon>
        <taxon>Halanaerobiaceae</taxon>
        <taxon>Halanaerobium</taxon>
    </lineage>
</organism>
<dbReference type="GO" id="GO:0003677">
    <property type="term" value="F:DNA binding"/>
    <property type="evidence" value="ECO:0007669"/>
    <property type="project" value="UniProtKB-KW"/>
</dbReference>
<reference evidence="9 10" key="1">
    <citation type="submission" date="2016-10" db="EMBL/GenBank/DDBJ databases">
        <authorList>
            <person name="Varghese N."/>
            <person name="Submissions S."/>
        </authorList>
    </citation>
    <scope>NUCLEOTIDE SEQUENCE [LARGE SCALE GENOMIC DNA]</scope>
    <source>
        <strain evidence="5 10">WG2</strain>
        <strain evidence="6 9">WG5</strain>
    </source>
</reference>
<dbReference type="PANTHER" id="PTHR30349:SF41">
    <property type="entry name" value="INTEGRASE_RECOMBINASE PROTEIN MJ0367-RELATED"/>
    <property type="match status" value="1"/>
</dbReference>
<evidence type="ECO:0000313" key="9">
    <source>
        <dbReference type="Proteomes" id="UP000198612"/>
    </source>
</evidence>
<comment type="similarity">
    <text evidence="1">Belongs to the 'phage' integrase family.</text>
</comment>
<dbReference type="EMBL" id="SOAA01000024">
    <property type="protein sequence ID" value="TDS27884.1"/>
    <property type="molecule type" value="Genomic_DNA"/>
</dbReference>
<dbReference type="GO" id="GO:0015074">
    <property type="term" value="P:DNA integration"/>
    <property type="evidence" value="ECO:0007669"/>
    <property type="project" value="InterPro"/>
</dbReference>
<dbReference type="GeneID" id="57014074"/>
<keyword evidence="3" id="KW-0233">DNA recombination</keyword>
<dbReference type="PROSITE" id="PS51898">
    <property type="entry name" value="TYR_RECOMBINASE"/>
    <property type="match status" value="1"/>
</dbReference>
<dbReference type="InterPro" id="IPR002104">
    <property type="entry name" value="Integrase_catalytic"/>
</dbReference>
<dbReference type="RefSeq" id="WP_089719631.1">
    <property type="nucleotide sequence ID" value="NZ_FNBJ01000006.1"/>
</dbReference>
<evidence type="ECO:0000313" key="6">
    <source>
        <dbReference type="EMBL" id="SES82713.1"/>
    </source>
</evidence>
<dbReference type="SUPFAM" id="SSF56349">
    <property type="entry name" value="DNA breaking-rejoining enzymes"/>
    <property type="match status" value="1"/>
</dbReference>
<dbReference type="InterPro" id="IPR050090">
    <property type="entry name" value="Tyrosine_recombinase_XerCD"/>
</dbReference>
<protein>
    <submittedName>
        <fullName evidence="7">Site-specific recombinase XerD</fullName>
    </submittedName>
</protein>
<dbReference type="InterPro" id="IPR011010">
    <property type="entry name" value="DNA_brk_join_enz"/>
</dbReference>
<evidence type="ECO:0000313" key="8">
    <source>
        <dbReference type="EMBL" id="TDX35046.1"/>
    </source>
</evidence>
<dbReference type="Pfam" id="PF00589">
    <property type="entry name" value="Phage_integrase"/>
    <property type="match status" value="1"/>
</dbReference>
<dbReference type="EMBL" id="FOHG01000007">
    <property type="protein sequence ID" value="SES82713.1"/>
    <property type="molecule type" value="Genomic_DNA"/>
</dbReference>
<reference evidence="7 12" key="2">
    <citation type="submission" date="2019-03" db="EMBL/GenBank/DDBJ databases">
        <title>Deep subsurface shale carbon reservoir microbial communities from Ohio and West Virginia, USA.</title>
        <authorList>
            <person name="Wrighton K."/>
        </authorList>
    </citation>
    <scope>NUCLEOTIDE SEQUENCE [LARGE SCALE GENOMIC DNA]</scope>
    <source>
        <strain evidence="7 12">UTICA-S4D12</strain>
    </source>
</reference>
<dbReference type="Gene3D" id="1.10.443.10">
    <property type="entry name" value="Intergrase catalytic core"/>
    <property type="match status" value="1"/>
</dbReference>
<keyword evidence="10" id="KW-1185">Reference proteome</keyword>
<dbReference type="Proteomes" id="UP000198612">
    <property type="component" value="Unassembled WGS sequence"/>
</dbReference>